<dbReference type="InterPro" id="IPR011053">
    <property type="entry name" value="Single_hybrid_motif"/>
</dbReference>
<accession>A0A3A1YVE4</accession>
<dbReference type="RefSeq" id="WP_119529958.1">
    <property type="nucleotide sequence ID" value="NZ_JBHSSP010000014.1"/>
</dbReference>
<gene>
    <name evidence="2" type="ORF">CKF58_00075</name>
</gene>
<evidence type="ECO:0000313" key="2">
    <source>
        <dbReference type="EMBL" id="RIY40810.1"/>
    </source>
</evidence>
<reference evidence="2 3" key="1">
    <citation type="submission" date="2017-08" db="EMBL/GenBank/DDBJ databases">
        <title>Reclassification of Bisgaard taxon 37 and 44.</title>
        <authorList>
            <person name="Christensen H."/>
        </authorList>
    </citation>
    <scope>NUCLEOTIDE SEQUENCE [LARGE SCALE GENOMIC DNA]</scope>
    <source>
        <strain evidence="2 3">111</strain>
    </source>
</reference>
<evidence type="ECO:0000313" key="3">
    <source>
        <dbReference type="Proteomes" id="UP000265916"/>
    </source>
</evidence>
<dbReference type="GO" id="GO:0006086">
    <property type="term" value="P:pyruvate decarboxylation to acetyl-CoA"/>
    <property type="evidence" value="ECO:0007669"/>
    <property type="project" value="InterPro"/>
</dbReference>
<feature type="domain" description="Lipoyl-binding" evidence="1">
    <location>
        <begin position="4"/>
        <end position="79"/>
    </location>
</feature>
<dbReference type="AlphaFoldDB" id="A0A3A1YVE4"/>
<dbReference type="OrthoDB" id="9773293at2"/>
<sequence>MSKIIPILMPKWGLTMEEGTIGAWLVNIGDQVTVGMPIAEIDTDKITNTYEAGDAGVVRRILQPAGATLPIRALIGIMTEGEVSEAQIDEYIRNFTPPAVD</sequence>
<proteinExistence type="predicted"/>
<name>A0A3A1YVE4_9GAMM</name>
<dbReference type="Gene3D" id="2.40.50.100">
    <property type="match status" value="1"/>
</dbReference>
<protein>
    <recommendedName>
        <fullName evidence="1">Lipoyl-binding domain-containing protein</fullName>
    </recommendedName>
</protein>
<dbReference type="PROSITE" id="PS50968">
    <property type="entry name" value="BIOTINYL_LIPOYL"/>
    <property type="match status" value="1"/>
</dbReference>
<dbReference type="CDD" id="cd06849">
    <property type="entry name" value="lipoyl_domain"/>
    <property type="match status" value="1"/>
</dbReference>
<evidence type="ECO:0000259" key="1">
    <source>
        <dbReference type="PROSITE" id="PS50968"/>
    </source>
</evidence>
<dbReference type="EMBL" id="NRJG01000002">
    <property type="protein sequence ID" value="RIY40810.1"/>
    <property type="molecule type" value="Genomic_DNA"/>
</dbReference>
<comment type="caution">
    <text evidence="2">The sequence shown here is derived from an EMBL/GenBank/DDBJ whole genome shotgun (WGS) entry which is preliminary data.</text>
</comment>
<dbReference type="InterPro" id="IPR045257">
    <property type="entry name" value="E2/Pdx1"/>
</dbReference>
<organism evidence="2 3">
    <name type="scientific">Psittacicella hinzii</name>
    <dbReference type="NCBI Taxonomy" id="2028575"/>
    <lineage>
        <taxon>Bacteria</taxon>
        <taxon>Pseudomonadati</taxon>
        <taxon>Pseudomonadota</taxon>
        <taxon>Gammaproteobacteria</taxon>
        <taxon>Pasteurellales</taxon>
        <taxon>Psittacicellaceae</taxon>
        <taxon>Psittacicella</taxon>
    </lineage>
</organism>
<dbReference type="PANTHER" id="PTHR23151">
    <property type="entry name" value="DIHYDROLIPOAMIDE ACETYL/SUCCINYL-TRANSFERASE-RELATED"/>
    <property type="match status" value="1"/>
</dbReference>
<dbReference type="GO" id="GO:0045254">
    <property type="term" value="C:pyruvate dehydrogenase complex"/>
    <property type="evidence" value="ECO:0007669"/>
    <property type="project" value="InterPro"/>
</dbReference>
<dbReference type="SUPFAM" id="SSF51230">
    <property type="entry name" value="Single hybrid motif"/>
    <property type="match status" value="1"/>
</dbReference>
<dbReference type="PANTHER" id="PTHR23151:SF90">
    <property type="entry name" value="DIHYDROLIPOYLLYSINE-RESIDUE ACETYLTRANSFERASE COMPONENT OF PYRUVATE DEHYDROGENASE COMPLEX, MITOCHONDRIAL-RELATED"/>
    <property type="match status" value="1"/>
</dbReference>
<keyword evidence="3" id="KW-1185">Reference proteome</keyword>
<dbReference type="InterPro" id="IPR000089">
    <property type="entry name" value="Biotin_lipoyl"/>
</dbReference>
<dbReference type="Proteomes" id="UP000265916">
    <property type="component" value="Unassembled WGS sequence"/>
</dbReference>
<dbReference type="Pfam" id="PF00364">
    <property type="entry name" value="Biotin_lipoyl"/>
    <property type="match status" value="1"/>
</dbReference>